<comment type="caution">
    <text evidence="1">The sequence shown here is derived from an EMBL/GenBank/DDBJ whole genome shotgun (WGS) entry which is preliminary data.</text>
</comment>
<name>A0ABT8F3G3_9BACT</name>
<keyword evidence="2" id="KW-1185">Reference proteome</keyword>
<protein>
    <submittedName>
        <fullName evidence="1">Uncharacterized protein</fullName>
    </submittedName>
</protein>
<gene>
    <name evidence="1" type="ORF">QWY31_05730</name>
</gene>
<sequence>MKKQLITLLVLLLFVGVGHAQKFFKGTIKMDDGTLKSGLVVIPDMPSIKNVSF</sequence>
<accession>A0ABT8F3G3</accession>
<evidence type="ECO:0000313" key="1">
    <source>
        <dbReference type="EMBL" id="MDN4164992.1"/>
    </source>
</evidence>
<dbReference type="EMBL" id="JAUHJS010000002">
    <property type="protein sequence ID" value="MDN4164992.1"/>
    <property type="molecule type" value="Genomic_DNA"/>
</dbReference>
<reference evidence="1" key="1">
    <citation type="submission" date="2023-06" db="EMBL/GenBank/DDBJ databases">
        <title>Cytophagales bacterium Strain LB-30, isolated from soil.</title>
        <authorList>
            <person name="Liu B."/>
        </authorList>
    </citation>
    <scope>NUCLEOTIDE SEQUENCE</scope>
    <source>
        <strain evidence="1">LB-30</strain>
    </source>
</reference>
<dbReference type="Proteomes" id="UP001168552">
    <property type="component" value="Unassembled WGS sequence"/>
</dbReference>
<organism evidence="1 2">
    <name type="scientific">Shiella aurantiaca</name>
    <dbReference type="NCBI Taxonomy" id="3058365"/>
    <lineage>
        <taxon>Bacteria</taxon>
        <taxon>Pseudomonadati</taxon>
        <taxon>Bacteroidota</taxon>
        <taxon>Cytophagia</taxon>
        <taxon>Cytophagales</taxon>
        <taxon>Shiellaceae</taxon>
        <taxon>Shiella</taxon>
    </lineage>
</organism>
<proteinExistence type="predicted"/>
<evidence type="ECO:0000313" key="2">
    <source>
        <dbReference type="Proteomes" id="UP001168552"/>
    </source>
</evidence>